<proteinExistence type="predicted"/>
<evidence type="ECO:0000313" key="1">
    <source>
        <dbReference type="EMBL" id="OIT33118.1"/>
    </source>
</evidence>
<evidence type="ECO:0000313" key="2">
    <source>
        <dbReference type="Proteomes" id="UP000187609"/>
    </source>
</evidence>
<organism evidence="1 2">
    <name type="scientific">Nicotiana attenuata</name>
    <name type="common">Coyote tobacco</name>
    <dbReference type="NCBI Taxonomy" id="49451"/>
    <lineage>
        <taxon>Eukaryota</taxon>
        <taxon>Viridiplantae</taxon>
        <taxon>Streptophyta</taxon>
        <taxon>Embryophyta</taxon>
        <taxon>Tracheophyta</taxon>
        <taxon>Spermatophyta</taxon>
        <taxon>Magnoliopsida</taxon>
        <taxon>eudicotyledons</taxon>
        <taxon>Gunneridae</taxon>
        <taxon>Pentapetalae</taxon>
        <taxon>asterids</taxon>
        <taxon>lamiids</taxon>
        <taxon>Solanales</taxon>
        <taxon>Solanaceae</taxon>
        <taxon>Nicotianoideae</taxon>
        <taxon>Nicotianeae</taxon>
        <taxon>Nicotiana</taxon>
    </lineage>
</organism>
<dbReference type="Gramene" id="OIT33118">
    <property type="protein sequence ID" value="OIT33118"/>
    <property type="gene ID" value="A4A49_06820"/>
</dbReference>
<comment type="caution">
    <text evidence="1">The sequence shown here is derived from an EMBL/GenBank/DDBJ whole genome shotgun (WGS) entry which is preliminary data.</text>
</comment>
<dbReference type="Proteomes" id="UP000187609">
    <property type="component" value="Unassembled WGS sequence"/>
</dbReference>
<accession>A0A314KUS5</accession>
<keyword evidence="2" id="KW-1185">Reference proteome</keyword>
<name>A0A314KUS5_NICAT</name>
<reference evidence="1" key="1">
    <citation type="submission" date="2016-11" db="EMBL/GenBank/DDBJ databases">
        <title>The genome of Nicotiana attenuata.</title>
        <authorList>
            <person name="Xu S."/>
            <person name="Brockmoeller T."/>
            <person name="Gaquerel E."/>
            <person name="Navarro A."/>
            <person name="Kuhl H."/>
            <person name="Gase K."/>
            <person name="Ling Z."/>
            <person name="Zhou W."/>
            <person name="Kreitzer C."/>
            <person name="Stanke M."/>
            <person name="Tang H."/>
            <person name="Lyons E."/>
            <person name="Pandey P."/>
            <person name="Pandey S.P."/>
            <person name="Timmermann B."/>
            <person name="Baldwin I.T."/>
        </authorList>
    </citation>
    <scope>NUCLEOTIDE SEQUENCE [LARGE SCALE GENOMIC DNA]</scope>
    <source>
        <strain evidence="1">UT</strain>
    </source>
</reference>
<protein>
    <submittedName>
        <fullName evidence="1">Uncharacterized protein</fullName>
    </submittedName>
</protein>
<sequence length="72" mass="8476">MKCRSLKYLIRGYLFLRYWSLRLTEKELVVELCRLVTCLIIELLELTYLATSEIIMFHILLKSLGSATCIFS</sequence>
<dbReference type="EMBL" id="MJEQ01000938">
    <property type="protein sequence ID" value="OIT33118.1"/>
    <property type="molecule type" value="Genomic_DNA"/>
</dbReference>
<dbReference type="SMR" id="A0A314KUS5"/>
<gene>
    <name evidence="1" type="ORF">A4A49_06820</name>
</gene>
<dbReference type="AlphaFoldDB" id="A0A314KUS5"/>